<accession>A0ABD3SRS0</accession>
<organism evidence="6 7">
    <name type="scientific">Cyclostephanos tholiformis</name>
    <dbReference type="NCBI Taxonomy" id="382380"/>
    <lineage>
        <taxon>Eukaryota</taxon>
        <taxon>Sar</taxon>
        <taxon>Stramenopiles</taxon>
        <taxon>Ochrophyta</taxon>
        <taxon>Bacillariophyta</taxon>
        <taxon>Coscinodiscophyceae</taxon>
        <taxon>Thalassiosirophycidae</taxon>
        <taxon>Stephanodiscales</taxon>
        <taxon>Stephanodiscaceae</taxon>
        <taxon>Cyclostephanos</taxon>
    </lineage>
</organism>
<keyword evidence="4" id="KW-0408">Iron</keyword>
<keyword evidence="5" id="KW-0411">Iron-sulfur</keyword>
<keyword evidence="7" id="KW-1185">Reference proteome</keyword>
<dbReference type="InterPro" id="IPR011254">
    <property type="entry name" value="Prismane-like_sf"/>
</dbReference>
<dbReference type="HAMAP" id="MF_00069">
    <property type="entry name" value="Hydroxylam_reduct"/>
    <property type="match status" value="1"/>
</dbReference>
<dbReference type="EMBL" id="JALLPB020000005">
    <property type="protein sequence ID" value="KAL3827314.1"/>
    <property type="molecule type" value="Genomic_DNA"/>
</dbReference>
<evidence type="ECO:0000313" key="7">
    <source>
        <dbReference type="Proteomes" id="UP001530377"/>
    </source>
</evidence>
<evidence type="ECO:0000256" key="3">
    <source>
        <dbReference type="ARBA" id="ARBA00023002"/>
    </source>
</evidence>
<evidence type="ECO:0000256" key="4">
    <source>
        <dbReference type="ARBA" id="ARBA00023004"/>
    </source>
</evidence>
<gene>
    <name evidence="6" type="ORF">ACHAXA_005060</name>
</gene>
<dbReference type="SUPFAM" id="SSF56821">
    <property type="entry name" value="Prismane protein-like"/>
    <property type="match status" value="1"/>
</dbReference>
<sequence>MFHRTSIRVARSIATRPYYAFSMKAAVVQPVTSMFRLFSMASSQAISNPEMMCRQCEQTKDHYACTTVGVCGKTAETSAMQDTLSHVVKSVSLWANSARETGATEEQLHAANIWTLRAVFSTLTNVNFSEERIAAYIQEGLVIKKDLEKLAVSSTIRPVGPVAETALLGKSLQDFEEFGHTVSIPKRMAAMGDEDCFSLSEIATYGARGACAYAAHCYQMGKMDPDIMKDIHQVFSKLASDEPDMEGLLANVLKVGDINGRVLAMLDDAHATTFGIPEPTSVKMTATEGKAILVSGHDLVDLEALLQQTEGKGVNVYTHGEMLPAHSYPGLKKYKHLVGNYGTAWQNQKFEFALFPGPIIVTTNCVQAPRSAYRSRLYTMNEVGVDGVAHIGEDRDFSKVIDQAQSMKGFKATIEPPVYHTVGFNHRAVLPLAKQVIDAVQSGALSRIVLIGGCDGSQFDRNYYTELAEELPDDTLILTLGCAKNRFIRSEKLMGKTLPNGMPRILDMGQCNDSYSAVVVANELAKALDCSVNDLPLSLALSHLEQKAAAVLLTLLHMGVKNIRLGPSLPAYITPNVLNVLVEKYNLIPTTTAQADVKSIMAGQ</sequence>
<name>A0ABD3SRS0_9STRA</name>
<dbReference type="PANTHER" id="PTHR30109:SF0">
    <property type="entry name" value="HYDROXYLAMINE REDUCTASE"/>
    <property type="match status" value="1"/>
</dbReference>
<dbReference type="InterPro" id="IPR010048">
    <property type="entry name" value="Hydroxylam_reduct"/>
</dbReference>
<dbReference type="InterPro" id="IPR004137">
    <property type="entry name" value="HCP/CODH"/>
</dbReference>
<evidence type="ECO:0000256" key="5">
    <source>
        <dbReference type="ARBA" id="ARBA00023014"/>
    </source>
</evidence>
<dbReference type="InterPro" id="IPR016100">
    <property type="entry name" value="Prismane_a-bundle"/>
</dbReference>
<dbReference type="Gene3D" id="1.20.1270.20">
    <property type="match status" value="2"/>
</dbReference>
<dbReference type="NCBIfam" id="TIGR01703">
    <property type="entry name" value="hybrid_clust"/>
    <property type="match status" value="1"/>
</dbReference>
<evidence type="ECO:0008006" key="8">
    <source>
        <dbReference type="Google" id="ProtNLM"/>
    </source>
</evidence>
<evidence type="ECO:0000256" key="1">
    <source>
        <dbReference type="ARBA" id="ARBA00022490"/>
    </source>
</evidence>
<dbReference type="Gene3D" id="3.40.50.2030">
    <property type="match status" value="2"/>
</dbReference>
<dbReference type="InterPro" id="IPR016099">
    <property type="entry name" value="Prismane-like_a/b-sand"/>
</dbReference>
<keyword evidence="3" id="KW-0560">Oxidoreductase</keyword>
<keyword evidence="1" id="KW-0963">Cytoplasm</keyword>
<dbReference type="FunFam" id="3.40.50.2030:FF:000002">
    <property type="entry name" value="Hydroxylamine reductase"/>
    <property type="match status" value="1"/>
</dbReference>
<reference evidence="6 7" key="1">
    <citation type="submission" date="2024-10" db="EMBL/GenBank/DDBJ databases">
        <title>Updated reference genomes for cyclostephanoid diatoms.</title>
        <authorList>
            <person name="Roberts W.R."/>
            <person name="Alverson A.J."/>
        </authorList>
    </citation>
    <scope>NUCLEOTIDE SEQUENCE [LARGE SCALE GENOMIC DNA]</scope>
    <source>
        <strain evidence="6 7">AJA228-03</strain>
    </source>
</reference>
<dbReference type="GO" id="GO:0051536">
    <property type="term" value="F:iron-sulfur cluster binding"/>
    <property type="evidence" value="ECO:0007669"/>
    <property type="project" value="UniProtKB-KW"/>
</dbReference>
<keyword evidence="2" id="KW-0479">Metal-binding</keyword>
<dbReference type="GO" id="GO:0016491">
    <property type="term" value="F:oxidoreductase activity"/>
    <property type="evidence" value="ECO:0007669"/>
    <property type="project" value="UniProtKB-KW"/>
</dbReference>
<proteinExistence type="inferred from homology"/>
<evidence type="ECO:0000313" key="6">
    <source>
        <dbReference type="EMBL" id="KAL3827314.1"/>
    </source>
</evidence>
<dbReference type="Proteomes" id="UP001530377">
    <property type="component" value="Unassembled WGS sequence"/>
</dbReference>
<dbReference type="GO" id="GO:0046872">
    <property type="term" value="F:metal ion binding"/>
    <property type="evidence" value="ECO:0007669"/>
    <property type="project" value="UniProtKB-KW"/>
</dbReference>
<protein>
    <recommendedName>
        <fullName evidence="8">Hydroxylamine reductase</fullName>
    </recommendedName>
</protein>
<dbReference type="Pfam" id="PF03063">
    <property type="entry name" value="Prismane"/>
    <property type="match status" value="1"/>
</dbReference>
<dbReference type="AlphaFoldDB" id="A0ABD3SRS0"/>
<evidence type="ECO:0000256" key="2">
    <source>
        <dbReference type="ARBA" id="ARBA00022723"/>
    </source>
</evidence>
<dbReference type="PANTHER" id="PTHR30109">
    <property type="entry name" value="HYDROXYLAMINE REDUCTASE"/>
    <property type="match status" value="1"/>
</dbReference>
<dbReference type="NCBIfam" id="NF003658">
    <property type="entry name" value="PRK05290.1"/>
    <property type="match status" value="1"/>
</dbReference>
<comment type="caution">
    <text evidence="6">The sequence shown here is derived from an EMBL/GenBank/DDBJ whole genome shotgun (WGS) entry which is preliminary data.</text>
</comment>